<evidence type="ECO:0000313" key="2">
    <source>
        <dbReference type="EMBL" id="SPF46080.1"/>
    </source>
</evidence>
<dbReference type="Proteomes" id="UP000238701">
    <property type="component" value="Unassembled WGS sequence"/>
</dbReference>
<proteinExistence type="predicted"/>
<reference evidence="3" key="1">
    <citation type="submission" date="2018-02" db="EMBL/GenBank/DDBJ databases">
        <authorList>
            <person name="Hausmann B."/>
        </authorList>
    </citation>
    <scope>NUCLEOTIDE SEQUENCE [LARGE SCALE GENOMIC DNA]</scope>
    <source>
        <strain evidence="3">Peat soil MAG SbA1</strain>
    </source>
</reference>
<organism evidence="2 3">
    <name type="scientific">Candidatus Sulfotelmatobacter kueseliae</name>
    <dbReference type="NCBI Taxonomy" id="2042962"/>
    <lineage>
        <taxon>Bacteria</taxon>
        <taxon>Pseudomonadati</taxon>
        <taxon>Acidobacteriota</taxon>
        <taxon>Terriglobia</taxon>
        <taxon>Terriglobales</taxon>
        <taxon>Candidatus Korobacteraceae</taxon>
        <taxon>Candidatus Sulfotelmatobacter</taxon>
    </lineage>
</organism>
<dbReference type="PROSITE" id="PS51257">
    <property type="entry name" value="PROKAR_LIPOPROTEIN"/>
    <property type="match status" value="1"/>
</dbReference>
<feature type="signal peptide" evidence="1">
    <location>
        <begin position="1"/>
        <end position="17"/>
    </location>
</feature>
<protein>
    <recommendedName>
        <fullName evidence="4">Lipoprotein</fullName>
    </recommendedName>
</protein>
<accession>A0A2U3L2L0</accession>
<name>A0A2U3L2L0_9BACT</name>
<keyword evidence="1" id="KW-0732">Signal</keyword>
<sequence>MKIARLASPLIPVLALACCTLSCGSGNGRRLQSITINATITGGQTQLVATGTFSASPTTVTPLPVFWFVDLPPAQYNLTTQPFVIKCPYPPPFMAIAPADP</sequence>
<evidence type="ECO:0000256" key="1">
    <source>
        <dbReference type="SAM" id="SignalP"/>
    </source>
</evidence>
<evidence type="ECO:0000313" key="3">
    <source>
        <dbReference type="Proteomes" id="UP000238701"/>
    </source>
</evidence>
<dbReference type="AlphaFoldDB" id="A0A2U3L2L0"/>
<gene>
    <name evidence="2" type="ORF">SBA1_630029</name>
</gene>
<dbReference type="EMBL" id="OMOD01000159">
    <property type="protein sequence ID" value="SPF46080.1"/>
    <property type="molecule type" value="Genomic_DNA"/>
</dbReference>
<feature type="chain" id="PRO_5015494834" description="Lipoprotein" evidence="1">
    <location>
        <begin position="18"/>
        <end position="101"/>
    </location>
</feature>
<evidence type="ECO:0008006" key="4">
    <source>
        <dbReference type="Google" id="ProtNLM"/>
    </source>
</evidence>